<reference evidence="1 2" key="1">
    <citation type="submission" date="2024-02" db="EMBL/GenBank/DDBJ databases">
        <title>Draft genome sequence of Collimonas sp. strain H4R21, an effective mineral-weathering bacterial strain isolated from the beech rhizosphere.</title>
        <authorList>
            <person name="Morin E."/>
            <person name="Uroz S."/>
            <person name="Leveau J.H.J."/>
            <person name="Kumar R."/>
            <person name="Rey M.W."/>
            <person name="Pham J."/>
        </authorList>
    </citation>
    <scope>NUCLEOTIDE SEQUENCE [LARGE SCALE GENOMIC DNA]</scope>
    <source>
        <strain evidence="1 2">H4R21</strain>
    </source>
</reference>
<evidence type="ECO:0000313" key="1">
    <source>
        <dbReference type="EMBL" id="MEM4990882.1"/>
    </source>
</evidence>
<name>A0ABU9Q3T8_9BURK</name>
<gene>
    <name evidence="1" type="ORF">V8G57_26085</name>
</gene>
<keyword evidence="2" id="KW-1185">Reference proteome</keyword>
<sequence length="201" mass="22931">MLYELAEIYQKAFQNSGHSFDTVKFIEVFLQPLWDEENTSGERQIDELKEAVEMTEWEGKPVTAVTRETLTHMMLTTVASAFAIEAIKAEENSASAWFYACEANHWLGRLQGYTSGKAVNSRQNFSRKGAAAKNMPMKKLKNWVFDKYDNGNWPSAHKASFDIAPEALKKAPIFGARMSDQRAQQTIYEWLRGRMKSQCAD</sequence>
<accession>A0ABU9Q3T8</accession>
<protein>
    <submittedName>
        <fullName evidence="1">Uncharacterized protein</fullName>
    </submittedName>
</protein>
<dbReference type="RefSeq" id="WP_342831941.1">
    <property type="nucleotide sequence ID" value="NZ_JBANDC010000041.1"/>
</dbReference>
<organism evidence="1 2">
    <name type="scientific">Collimonas rhizosphaerae</name>
    <dbReference type="NCBI Taxonomy" id="3126357"/>
    <lineage>
        <taxon>Bacteria</taxon>
        <taxon>Pseudomonadati</taxon>
        <taxon>Pseudomonadota</taxon>
        <taxon>Betaproteobacteria</taxon>
        <taxon>Burkholderiales</taxon>
        <taxon>Oxalobacteraceae</taxon>
        <taxon>Collimonas</taxon>
    </lineage>
</organism>
<dbReference type="Proteomes" id="UP001495910">
    <property type="component" value="Unassembled WGS sequence"/>
</dbReference>
<comment type="caution">
    <text evidence="1">The sequence shown here is derived from an EMBL/GenBank/DDBJ whole genome shotgun (WGS) entry which is preliminary data.</text>
</comment>
<evidence type="ECO:0000313" key="2">
    <source>
        <dbReference type="Proteomes" id="UP001495910"/>
    </source>
</evidence>
<proteinExistence type="predicted"/>
<dbReference type="EMBL" id="JBANDC010000041">
    <property type="protein sequence ID" value="MEM4990882.1"/>
    <property type="molecule type" value="Genomic_DNA"/>
</dbReference>